<feature type="domain" description="Apple" evidence="4">
    <location>
        <begin position="25"/>
        <end position="138"/>
    </location>
</feature>
<dbReference type="RefSeq" id="XP_022646311.1">
    <property type="nucleotide sequence ID" value="XM_022790576.1"/>
</dbReference>
<accession>A0A7M7J576</accession>
<organism evidence="6 7">
    <name type="scientific">Varroa destructor</name>
    <name type="common">Honeybee mite</name>
    <dbReference type="NCBI Taxonomy" id="109461"/>
    <lineage>
        <taxon>Eukaryota</taxon>
        <taxon>Metazoa</taxon>
        <taxon>Ecdysozoa</taxon>
        <taxon>Arthropoda</taxon>
        <taxon>Chelicerata</taxon>
        <taxon>Arachnida</taxon>
        <taxon>Acari</taxon>
        <taxon>Parasitiformes</taxon>
        <taxon>Mesostigmata</taxon>
        <taxon>Gamasina</taxon>
        <taxon>Dermanyssoidea</taxon>
        <taxon>Varroidae</taxon>
        <taxon>Varroa</taxon>
    </lineage>
</organism>
<dbReference type="Gene3D" id="3.50.4.10">
    <property type="entry name" value="Hepatocyte Growth Factor"/>
    <property type="match status" value="3"/>
</dbReference>
<dbReference type="GeneID" id="111244033"/>
<dbReference type="InParanoid" id="A0A7M7J576"/>
<dbReference type="OMA" id="YCFESHT"/>
<dbReference type="Proteomes" id="UP000594260">
    <property type="component" value="Unplaced"/>
</dbReference>
<dbReference type="PROSITE" id="PS50948">
    <property type="entry name" value="PAN"/>
    <property type="match status" value="4"/>
</dbReference>
<evidence type="ECO:0000259" key="4">
    <source>
        <dbReference type="PROSITE" id="PS50948"/>
    </source>
</evidence>
<dbReference type="SMART" id="SM00241">
    <property type="entry name" value="ZP"/>
    <property type="match status" value="1"/>
</dbReference>
<dbReference type="EnsemblMetazoa" id="XM_022790576">
    <property type="protein sequence ID" value="XP_022646311"/>
    <property type="gene ID" value="LOC111244033"/>
</dbReference>
<dbReference type="KEGG" id="vde:111244033"/>
<feature type="domain" description="Apple" evidence="4">
    <location>
        <begin position="524"/>
        <end position="639"/>
    </location>
</feature>
<dbReference type="GO" id="GO:0009653">
    <property type="term" value="P:anatomical structure morphogenesis"/>
    <property type="evidence" value="ECO:0007669"/>
    <property type="project" value="TreeGrafter"/>
</dbReference>
<sequence length="1126" mass="124382">MFKTDMVPLVSFLAALRILTEAQTCNNGLGKLVYEKISDYKLSAGFSGGRQRVELITRSEQPVKVLEECVRRCQKDQTTAITHCLSFDFMPGRLRGATASTPPDFKQSVCYLYYDRSQPDGAESLVRQNNAWHYNEVCLSSGKLQSECPNRLYVFDRTPGYRFESAGDKEVIASNRTECEDKCLNEILFACRSASYNRQRQTCRLSSETRYMNPRGFRQDLQSDYMENLCLPTGSQMCTTTALILESGKELDGAFEREVVPVRDLTECSNYCTRSLTERGLFCRSFLYEDKLRLCTLYDEDPLDFTEGGESVSKPLKPSSGDLYRVLCGASEKDGFTDRSHNTAHGSSHHHHTWSPPYGQTLPPYPPSFHQPSYHPGHPPISQNFIDGPYPQRRDGFSGGGWGPPIATQPPYGGYGAGYVGGGYGGSGGYDPGWRGSGGYVGTPSHRSFNYPPWGGGWSDLYAAKFGIHGRTASPSNLPVPSSTGYGGSGSYIGGSSSGWTPPYNTPFGPPHPPFPPGGYGERCRPSIAAFRRVGYGTRLRSFYIRRALRVERLDDCEAACAEARDIQCRSFNYRVASPSGSSTTSAGSSPPATLRSQLATSYSSENCELSDFDSRQLQLSNPSHFDPNTNFDYFERDDLGTGGGGDCLDVSQSCTPDGMEFTLRTVEGFYGRIYTYGFYDSCFYDGNGGSVNVLRISRANGFPRCGTQQYGDVMTNIVVVQFNDYVQTSRDKKYNLTCFLSGPGEAVVTSNYLDTRVEGPSSKSFRRYPTQIEHLPAQNILTSNVQLRILYRGTPTTTIAVGDLLTFRLEARGKYQFDFYNDIFATNVIAKDPYSGRQVHLIDSRGCPVDLYVFPELHKAPDGALEAEFYAFKIPDSNLLVFQATVRTCRGPCEPAICTDRGRPGTFPSWGRRKRDTNNTISIVDVNITHPEAFPPTQTEAMNLTTTEVPHESTTAIPSTDAEEVHELLTVYLSRSDIPKANTKNREKQQPVAAAMHKRPTVCVAQAGYYAIMTLLIFLVFTLMAVIFGSTLIVKRVRMQAKLAGVTGVSSPFFGPSNSTIVDETPVASSSAVNGKQYHLAPKTRLTPARVVDDMTEPIYTDPSLFEVSRSLTNLADQSVSSSKH</sequence>
<keyword evidence="2" id="KW-1133">Transmembrane helix</keyword>
<dbReference type="FunCoup" id="A0A7M7J576">
    <property type="interactions" value="48"/>
</dbReference>
<dbReference type="PROSITE" id="PS51034">
    <property type="entry name" value="ZP_2"/>
    <property type="match status" value="1"/>
</dbReference>
<feature type="domain" description="ZP" evidence="5">
    <location>
        <begin position="654"/>
        <end position="906"/>
    </location>
</feature>
<keyword evidence="3" id="KW-0732">Signal</keyword>
<feature type="signal peptide" evidence="3">
    <location>
        <begin position="1"/>
        <end position="22"/>
    </location>
</feature>
<keyword evidence="2" id="KW-0472">Membrane</keyword>
<dbReference type="AlphaFoldDB" id="A0A7M7J576"/>
<evidence type="ECO:0000313" key="6">
    <source>
        <dbReference type="EnsemblMetazoa" id="XP_022646311"/>
    </source>
</evidence>
<evidence type="ECO:0000256" key="3">
    <source>
        <dbReference type="SAM" id="SignalP"/>
    </source>
</evidence>
<evidence type="ECO:0000256" key="1">
    <source>
        <dbReference type="SAM" id="MobiDB-lite"/>
    </source>
</evidence>
<dbReference type="CDD" id="cd01099">
    <property type="entry name" value="PAN_AP_HGF"/>
    <property type="match status" value="2"/>
</dbReference>
<feature type="domain" description="Apple" evidence="4">
    <location>
        <begin position="148"/>
        <end position="230"/>
    </location>
</feature>
<evidence type="ECO:0000256" key="2">
    <source>
        <dbReference type="SAM" id="Phobius"/>
    </source>
</evidence>
<protein>
    <submittedName>
        <fullName evidence="6">Uncharacterized protein</fullName>
    </submittedName>
</protein>
<feature type="domain" description="Apple" evidence="4">
    <location>
        <begin position="238"/>
        <end position="328"/>
    </location>
</feature>
<dbReference type="SMART" id="SM00473">
    <property type="entry name" value="PAN_AP"/>
    <property type="match status" value="3"/>
</dbReference>
<dbReference type="InterPro" id="IPR052774">
    <property type="entry name" value="Celegans_DevNeuronal_Protein"/>
</dbReference>
<feature type="chain" id="PRO_5029805988" evidence="3">
    <location>
        <begin position="23"/>
        <end position="1126"/>
    </location>
</feature>
<feature type="region of interest" description="Disordered" evidence="1">
    <location>
        <begin position="337"/>
        <end position="404"/>
    </location>
</feature>
<feature type="transmembrane region" description="Helical" evidence="2">
    <location>
        <begin position="1008"/>
        <end position="1035"/>
    </location>
</feature>
<keyword evidence="2" id="KW-0812">Transmembrane</keyword>
<dbReference type="InterPro" id="IPR003609">
    <property type="entry name" value="Pan_app"/>
</dbReference>
<dbReference type="CTD" id="45587"/>
<proteinExistence type="predicted"/>
<reference evidence="6" key="1">
    <citation type="submission" date="2021-01" db="UniProtKB">
        <authorList>
            <consortium name="EnsemblMetazoa"/>
        </authorList>
    </citation>
    <scope>IDENTIFICATION</scope>
</reference>
<evidence type="ECO:0000259" key="5">
    <source>
        <dbReference type="PROSITE" id="PS51034"/>
    </source>
</evidence>
<dbReference type="PANTHER" id="PTHR47327">
    <property type="entry name" value="FI18240P1-RELATED"/>
    <property type="match status" value="1"/>
</dbReference>
<dbReference type="OrthoDB" id="6423981at2759"/>
<dbReference type="Pfam" id="PF00024">
    <property type="entry name" value="PAN_1"/>
    <property type="match status" value="3"/>
</dbReference>
<name>A0A7M7J576_VARDE</name>
<dbReference type="PANTHER" id="PTHR47327:SF9">
    <property type="entry name" value="NO MECHANORECEPTOR POTENTIAL A, ISOFORM A"/>
    <property type="match status" value="1"/>
</dbReference>
<keyword evidence="7" id="KW-1185">Reference proteome</keyword>
<evidence type="ECO:0000313" key="7">
    <source>
        <dbReference type="Proteomes" id="UP000594260"/>
    </source>
</evidence>
<dbReference type="InterPro" id="IPR001507">
    <property type="entry name" value="ZP_dom"/>
</dbReference>
<dbReference type="SUPFAM" id="SSF57414">
    <property type="entry name" value="Hairpin loop containing domain-like"/>
    <property type="match status" value="3"/>
</dbReference>